<keyword evidence="5" id="KW-0645">Protease</keyword>
<dbReference type="InterPro" id="IPR036942">
    <property type="entry name" value="Beta-barrel_TonB_sf"/>
</dbReference>
<evidence type="ECO:0000256" key="3">
    <source>
        <dbReference type="ARBA" id="ARBA00023237"/>
    </source>
</evidence>
<keyword evidence="5" id="KW-0378">Hydrolase</keyword>
<name>A0A5B9E9U4_9BACT</name>
<sequence>MLPVLRMLIRRLSVKARIASHQRWGWNLAVRSFAIGMLCLLFAGAIGSLHGQVLQRLLGRVSDPSGAVVPEATVTITNEETGVVTTTQTSKTGDWVAPYLSPGRYTVSAARPGFTTAIETGVILNVGQLRSVDLELKIGATTESVTTTAHTLALDTVSADRQAVIEGTAVSDLPFNARNVMVSTIAVPGVGSKNGLNNQLPYGNITSGLVVNSSALSINMDGVNNMSTGFQTMSYLPLVDTVQEMVVDTTPYDAGAVGFATAGNLDVHLKSGTNTLHGTVYEYYKSTGLDANSYQNNYFGRPRASHKSNQYGFELDGPVRIPLVYNGVDRTFFTIAFENFRNLTPNPITTSVPGVFGGASWFTPINGYYQFNGLVQGNGAAITLYDPASPNAAARKSFLSEGAPNSYSIPVSRVNTAALNILKYYPAPNVAAPAGSAPWQNNYYFNGSIPSIYRNFMIKLDHNLSPNDRVSARWGWWNQFQTSNTNGFAANSPAVYGQFPNGQKFQTFFADWVHTFSAHAVFNFKASVNMDEAENKASIPFDTSSLGTPNVSAGVTQQSLLGFFPQVGLSGFAQMGSTATSIAIHNQLSILPSITLVHGPHDIHIGLDNREYQISAKQNAGGFTLTSNQQWTQASNANTADAASGLSIASFMLDHGYLSATASVPTAPNTVTGGLVQPAQEFRSFHYWGVFFQDNYKVKQNLTLNLGLRYDFPTQAVDRHNRYTNTFNSTVVNPISAAAGSVYTGGLTFSGVNGTPRTQIPRAWYLFEPRFGFSYSLNQKTVIKGGIGGTFNWAAYTGSQTGFSATTPLTASPTTLYTTPTSTLDTPFPGGYVSAPGASLGYLAGLGSNISYYSPDTRFGETWNYSLGIQRQLSRGDILDVSYEGKSFTKGPTGDDINVVPASWYAQCNAEIGGNPTLCTAANTANPFKGVNGFQGTNFYTASTVQSGVFKQAFPQYTAVFQNGAQNHNGLWLNSFQVSETHRFAHSLTSTASYAYSRIMDNNGWLDYTYRINARIQDQNDLNHRITFTGVYQLPVGRGQSFLGQANRLVDALLGGWKVGGLFLFETGRPWQPQCGGGQHAGLGGSTGCLETPFGLSPIKMARTVSGSGPQVIRGAAPCVGDRNATTGAIVLRASAISYGCQQANFVYKALYAPVQQITSFGIRLGNTSEFDANLSKSFKMWENYTLIFKVDAFNALNHAVWNNSYQTTNDANFGALLKGPTGQGNQPRQVQLSGTVRW</sequence>
<proteinExistence type="predicted"/>
<evidence type="ECO:0000313" key="5">
    <source>
        <dbReference type="EMBL" id="QEE27875.1"/>
    </source>
</evidence>
<keyword evidence="6" id="KW-1185">Reference proteome</keyword>
<accession>A0A5B9E9U4</accession>
<dbReference type="GO" id="GO:0004180">
    <property type="term" value="F:carboxypeptidase activity"/>
    <property type="evidence" value="ECO:0007669"/>
    <property type="project" value="UniProtKB-KW"/>
</dbReference>
<dbReference type="InterPro" id="IPR008969">
    <property type="entry name" value="CarboxyPept-like_regulatory"/>
</dbReference>
<dbReference type="Pfam" id="PF13620">
    <property type="entry name" value="CarboxypepD_reg"/>
    <property type="match status" value="1"/>
</dbReference>
<keyword evidence="3" id="KW-0998">Cell outer membrane</keyword>
<gene>
    <name evidence="5" type="ORF">FTW19_07635</name>
</gene>
<dbReference type="AlphaFoldDB" id="A0A5B9E9U4"/>
<dbReference type="EMBL" id="CP042806">
    <property type="protein sequence ID" value="QEE27875.1"/>
    <property type="molecule type" value="Genomic_DNA"/>
</dbReference>
<evidence type="ECO:0000259" key="4">
    <source>
        <dbReference type="Pfam" id="PF25183"/>
    </source>
</evidence>
<dbReference type="KEGG" id="talb:FTW19_07635"/>
<keyword evidence="5" id="KW-0121">Carboxypeptidase</keyword>
<dbReference type="Gene3D" id="2.40.170.20">
    <property type="entry name" value="TonB-dependent receptor, beta-barrel domain"/>
    <property type="match status" value="1"/>
</dbReference>
<dbReference type="OrthoDB" id="97893at2"/>
<keyword evidence="2" id="KW-0472">Membrane</keyword>
<dbReference type="SUPFAM" id="SSF49464">
    <property type="entry name" value="Carboxypeptidase regulatory domain-like"/>
    <property type="match status" value="1"/>
</dbReference>
<dbReference type="Gene3D" id="2.60.40.1120">
    <property type="entry name" value="Carboxypeptidase-like, regulatory domain"/>
    <property type="match status" value="1"/>
</dbReference>
<reference evidence="5 6" key="1">
    <citation type="submission" date="2019-08" db="EMBL/GenBank/DDBJ databases">
        <title>Complete genome sequence of Terriglobus albidus strain ORNL.</title>
        <authorList>
            <person name="Podar M."/>
        </authorList>
    </citation>
    <scope>NUCLEOTIDE SEQUENCE [LARGE SCALE GENOMIC DNA]</scope>
    <source>
        <strain evidence="5 6">ORNL</strain>
    </source>
</reference>
<dbReference type="InterPro" id="IPR057601">
    <property type="entry name" value="Oar-like_b-barrel"/>
</dbReference>
<feature type="domain" description="TonB-dependent transporter Oar-like beta-barrel" evidence="4">
    <location>
        <begin position="269"/>
        <end position="1232"/>
    </location>
</feature>
<evidence type="ECO:0000256" key="2">
    <source>
        <dbReference type="ARBA" id="ARBA00023136"/>
    </source>
</evidence>
<dbReference type="SUPFAM" id="SSF56935">
    <property type="entry name" value="Porins"/>
    <property type="match status" value="1"/>
</dbReference>
<comment type="subcellular location">
    <subcellularLocation>
        <location evidence="1">Cell outer membrane</location>
    </subcellularLocation>
</comment>
<dbReference type="GO" id="GO:0009279">
    <property type="term" value="C:cell outer membrane"/>
    <property type="evidence" value="ECO:0007669"/>
    <property type="project" value="UniProtKB-SubCell"/>
</dbReference>
<dbReference type="Proteomes" id="UP000321820">
    <property type="component" value="Chromosome"/>
</dbReference>
<dbReference type="Pfam" id="PF25183">
    <property type="entry name" value="OMP_b-brl_4"/>
    <property type="match status" value="1"/>
</dbReference>
<evidence type="ECO:0000313" key="6">
    <source>
        <dbReference type="Proteomes" id="UP000321820"/>
    </source>
</evidence>
<organism evidence="5 6">
    <name type="scientific">Terriglobus albidus</name>
    <dbReference type="NCBI Taxonomy" id="1592106"/>
    <lineage>
        <taxon>Bacteria</taxon>
        <taxon>Pseudomonadati</taxon>
        <taxon>Acidobacteriota</taxon>
        <taxon>Terriglobia</taxon>
        <taxon>Terriglobales</taxon>
        <taxon>Acidobacteriaceae</taxon>
        <taxon>Terriglobus</taxon>
    </lineage>
</organism>
<evidence type="ECO:0000256" key="1">
    <source>
        <dbReference type="ARBA" id="ARBA00004442"/>
    </source>
</evidence>
<protein>
    <submittedName>
        <fullName evidence="5">Carboxypeptidase regulatory-like domain-containing protein</fullName>
    </submittedName>
</protein>